<gene>
    <name evidence="2" type="ORF">IQ16_01829</name>
</gene>
<protein>
    <submittedName>
        <fullName evidence="2">Uncharacterized protein</fullName>
    </submittedName>
</protein>
<reference evidence="2 3" key="1">
    <citation type="journal article" date="2015" name="Stand. Genomic Sci.">
        <title>Genomic Encyclopedia of Bacterial and Archaeal Type Strains, Phase III: the genomes of soil and plant-associated and newly described type strains.</title>
        <authorList>
            <person name="Whitman W.B."/>
            <person name="Woyke T."/>
            <person name="Klenk H.P."/>
            <person name="Zhou Y."/>
            <person name="Lilburn T.G."/>
            <person name="Beck B.J."/>
            <person name="De Vos P."/>
            <person name="Vandamme P."/>
            <person name="Eisen J.A."/>
            <person name="Garrity G."/>
            <person name="Hugenholtz P."/>
            <person name="Kyrpides N.C."/>
        </authorList>
    </citation>
    <scope>NUCLEOTIDE SEQUENCE [LARGE SCALE GENOMIC DNA]</scope>
    <source>
        <strain evidence="2 3">CGMCC 1.10948</strain>
    </source>
</reference>
<proteinExistence type="predicted"/>
<dbReference type="AlphaFoldDB" id="A0A562RZH4"/>
<sequence length="128" mass="14158">MKWIAERDALIAQTLAFVQSVTGKKDELHPPEHPPVAFAVTTEIVTVQAAAIETDLPPAVAPPVPQPQPVQIPPPRPGGDFRTEMQARIANFRKHQERFEREREEYCAATLTKLRAALRDVGPPPPAK</sequence>
<name>A0A562RZH4_9BRAD</name>
<feature type="compositionally biased region" description="Pro residues" evidence="1">
    <location>
        <begin position="59"/>
        <end position="77"/>
    </location>
</feature>
<dbReference type="Proteomes" id="UP000316291">
    <property type="component" value="Unassembled WGS sequence"/>
</dbReference>
<dbReference type="EMBL" id="VLLA01000003">
    <property type="protein sequence ID" value="TWI73686.1"/>
    <property type="molecule type" value="Genomic_DNA"/>
</dbReference>
<comment type="caution">
    <text evidence="2">The sequence shown here is derived from an EMBL/GenBank/DDBJ whole genome shotgun (WGS) entry which is preliminary data.</text>
</comment>
<evidence type="ECO:0000313" key="2">
    <source>
        <dbReference type="EMBL" id="TWI73686.1"/>
    </source>
</evidence>
<dbReference type="RefSeq" id="WP_018647152.1">
    <property type="nucleotide sequence ID" value="NZ_VLLA01000003.1"/>
</dbReference>
<dbReference type="OrthoDB" id="8256309at2"/>
<evidence type="ECO:0000313" key="3">
    <source>
        <dbReference type="Proteomes" id="UP000316291"/>
    </source>
</evidence>
<evidence type="ECO:0000256" key="1">
    <source>
        <dbReference type="SAM" id="MobiDB-lite"/>
    </source>
</evidence>
<feature type="region of interest" description="Disordered" evidence="1">
    <location>
        <begin position="57"/>
        <end position="81"/>
    </location>
</feature>
<organism evidence="2 3">
    <name type="scientific">Bradyrhizobium huanghuaihaiense</name>
    <dbReference type="NCBI Taxonomy" id="990078"/>
    <lineage>
        <taxon>Bacteria</taxon>
        <taxon>Pseudomonadati</taxon>
        <taxon>Pseudomonadota</taxon>
        <taxon>Alphaproteobacteria</taxon>
        <taxon>Hyphomicrobiales</taxon>
        <taxon>Nitrobacteraceae</taxon>
        <taxon>Bradyrhizobium</taxon>
    </lineage>
</organism>
<accession>A0A562RZH4</accession>
<keyword evidence="3" id="KW-1185">Reference proteome</keyword>